<evidence type="ECO:0000313" key="2">
    <source>
        <dbReference type="Proteomes" id="UP001060215"/>
    </source>
</evidence>
<protein>
    <submittedName>
        <fullName evidence="1">Uncharacterized protein</fullName>
    </submittedName>
</protein>
<sequence length="184" mass="20460">HNEALTPKPNPNQACSLSLSLSLSKTQICFALDSGEAQRNRLISRFSSLVLLDMDEQKKVFTKVEQLRPQAEGLNLTVKVVNSKTILPKGRANGNQGRQMRLAECLVGDETGMIIFTARNDQVDLMKEGATINLHNAKIDMFKGSMKLIVDRSGRVEVTEPANFSVKENNNLSLIEFERVDVVM</sequence>
<evidence type="ECO:0000313" key="1">
    <source>
        <dbReference type="EMBL" id="KAI8023093.1"/>
    </source>
</evidence>
<reference evidence="1 2" key="1">
    <citation type="journal article" date="2022" name="Plant J.">
        <title>Chromosome-level genome of Camellia lanceoleosa provides a valuable resource for understanding genome evolution and self-incompatibility.</title>
        <authorList>
            <person name="Gong W."/>
            <person name="Xiao S."/>
            <person name="Wang L."/>
            <person name="Liao Z."/>
            <person name="Chang Y."/>
            <person name="Mo W."/>
            <person name="Hu G."/>
            <person name="Li W."/>
            <person name="Zhao G."/>
            <person name="Zhu H."/>
            <person name="Hu X."/>
            <person name="Ji K."/>
            <person name="Xiang X."/>
            <person name="Song Q."/>
            <person name="Yuan D."/>
            <person name="Jin S."/>
            <person name="Zhang L."/>
        </authorList>
    </citation>
    <scope>NUCLEOTIDE SEQUENCE [LARGE SCALE GENOMIC DNA]</scope>
    <source>
        <strain evidence="1">SQ_2022a</strain>
    </source>
</reference>
<proteinExistence type="predicted"/>
<dbReference type="Proteomes" id="UP001060215">
    <property type="component" value="Chromosome 6"/>
</dbReference>
<name>A0ACC0ICT1_9ERIC</name>
<dbReference type="EMBL" id="CM045763">
    <property type="protein sequence ID" value="KAI8023093.1"/>
    <property type="molecule type" value="Genomic_DNA"/>
</dbReference>
<gene>
    <name evidence="1" type="ORF">LOK49_LG03G00313</name>
</gene>
<accession>A0ACC0ICT1</accession>
<organism evidence="1 2">
    <name type="scientific">Camellia lanceoleosa</name>
    <dbReference type="NCBI Taxonomy" id="1840588"/>
    <lineage>
        <taxon>Eukaryota</taxon>
        <taxon>Viridiplantae</taxon>
        <taxon>Streptophyta</taxon>
        <taxon>Embryophyta</taxon>
        <taxon>Tracheophyta</taxon>
        <taxon>Spermatophyta</taxon>
        <taxon>Magnoliopsida</taxon>
        <taxon>eudicotyledons</taxon>
        <taxon>Gunneridae</taxon>
        <taxon>Pentapetalae</taxon>
        <taxon>asterids</taxon>
        <taxon>Ericales</taxon>
        <taxon>Theaceae</taxon>
        <taxon>Camellia</taxon>
    </lineage>
</organism>
<comment type="caution">
    <text evidence="1">The sequence shown here is derived from an EMBL/GenBank/DDBJ whole genome shotgun (WGS) entry which is preliminary data.</text>
</comment>
<keyword evidence="2" id="KW-1185">Reference proteome</keyword>
<feature type="non-terminal residue" evidence="1">
    <location>
        <position position="1"/>
    </location>
</feature>